<dbReference type="PROSITE" id="PS50293">
    <property type="entry name" value="TPR_REGION"/>
    <property type="match status" value="1"/>
</dbReference>
<keyword evidence="12" id="KW-0832">Ubl conjugation</keyword>
<protein>
    <recommendedName>
        <fullName evidence="19">Mitochondrial import receptor subunit TOM70</fullName>
    </recommendedName>
    <alternativeName>
        <fullName evidence="20">Mitochondrial precursor proteins import receptor</fullName>
    </alternativeName>
    <alternativeName>
        <fullName evidence="3">TBC1 domain family member 23</fullName>
    </alternativeName>
    <alternativeName>
        <fullName evidence="22">Translocase of outer membrane 70 kDa subunit</fullName>
    </alternativeName>
    <alternativeName>
        <fullName evidence="21">Translocase of outer mitochondrial membrane protein 70</fullName>
    </alternativeName>
</protein>
<dbReference type="PANTHER" id="PTHR46208:SF1">
    <property type="entry name" value="MITOCHONDRIAL IMPORT RECEPTOR SUBUNIT TOM70"/>
    <property type="match status" value="1"/>
</dbReference>
<dbReference type="Pfam" id="PF13181">
    <property type="entry name" value="TPR_8"/>
    <property type="match status" value="2"/>
</dbReference>
<evidence type="ECO:0000256" key="14">
    <source>
        <dbReference type="ARBA" id="ARBA00022990"/>
    </source>
</evidence>
<dbReference type="EMBL" id="JAROKS010000015">
    <property type="protein sequence ID" value="KAK1796764.1"/>
    <property type="molecule type" value="Genomic_DNA"/>
</dbReference>
<evidence type="ECO:0000256" key="6">
    <source>
        <dbReference type="ARBA" id="ARBA00022499"/>
    </source>
</evidence>
<dbReference type="SUPFAM" id="SSF52821">
    <property type="entry name" value="Rhodanese/Cell cycle control phosphatase"/>
    <property type="match status" value="1"/>
</dbReference>
<evidence type="ECO:0000256" key="9">
    <source>
        <dbReference type="ARBA" id="ARBA00022737"/>
    </source>
</evidence>
<keyword evidence="13" id="KW-1133">Transmembrane helix</keyword>
<feature type="repeat" description="TPR" evidence="23">
    <location>
        <begin position="399"/>
        <end position="432"/>
    </location>
</feature>
<dbReference type="PROSITE" id="PS50086">
    <property type="entry name" value="TBC_RABGAP"/>
    <property type="match status" value="1"/>
</dbReference>
<feature type="region of interest" description="Disordered" evidence="24">
    <location>
        <begin position="71"/>
        <end position="108"/>
    </location>
</feature>
<feature type="repeat" description="TPR" evidence="23">
    <location>
        <begin position="543"/>
        <end position="576"/>
    </location>
</feature>
<keyword evidence="6" id="KW-1017">Isopeptide bond</keyword>
<comment type="subcellular location">
    <subcellularLocation>
        <location evidence="2">Golgi apparatus</location>
        <location evidence="2">trans-Golgi network</location>
    </subcellularLocation>
    <subcellularLocation>
        <location evidence="1">Mitochondrion outer membrane</location>
        <topology evidence="1">Single-pass membrane protein</topology>
    </subcellularLocation>
</comment>
<dbReference type="GO" id="GO:0005794">
    <property type="term" value="C:Golgi apparatus"/>
    <property type="evidence" value="ECO:0007669"/>
    <property type="project" value="UniProtKB-SubCell"/>
</dbReference>
<feature type="region of interest" description="Disordered" evidence="24">
    <location>
        <begin position="270"/>
        <end position="292"/>
    </location>
</feature>
<dbReference type="Gene3D" id="3.40.250.10">
    <property type="entry name" value="Rhodanese-like domain"/>
    <property type="match status" value="1"/>
</dbReference>
<name>A0AAD8ZE50_9TELE</name>
<evidence type="ECO:0000256" key="2">
    <source>
        <dbReference type="ARBA" id="ARBA00004601"/>
    </source>
</evidence>
<evidence type="ECO:0000256" key="11">
    <source>
        <dbReference type="ARBA" id="ARBA00022803"/>
    </source>
</evidence>
<proteinExistence type="inferred from homology"/>
<dbReference type="GO" id="GO:0048513">
    <property type="term" value="P:animal organ development"/>
    <property type="evidence" value="ECO:0007669"/>
    <property type="project" value="UniProtKB-ARBA"/>
</dbReference>
<keyword evidence="11 23" id="KW-0802">TPR repeat</keyword>
<evidence type="ECO:0000256" key="16">
    <source>
        <dbReference type="ARBA" id="ARBA00023128"/>
    </source>
</evidence>
<feature type="compositionally biased region" description="Polar residues" evidence="24">
    <location>
        <begin position="90"/>
        <end position="101"/>
    </location>
</feature>
<dbReference type="GO" id="GO:0005741">
    <property type="term" value="C:mitochondrial outer membrane"/>
    <property type="evidence" value="ECO:0007669"/>
    <property type="project" value="UniProtKB-SubCell"/>
</dbReference>
<dbReference type="GO" id="GO:0030943">
    <property type="term" value="F:mitochondrion targeting sequence binding"/>
    <property type="evidence" value="ECO:0007669"/>
    <property type="project" value="TreeGrafter"/>
</dbReference>
<evidence type="ECO:0000256" key="20">
    <source>
        <dbReference type="ARBA" id="ARBA00075568"/>
    </source>
</evidence>
<comment type="similarity">
    <text evidence="18">Belongs to the Tom70 family.</text>
</comment>
<feature type="compositionally biased region" description="Basic and acidic residues" evidence="24">
    <location>
        <begin position="273"/>
        <end position="286"/>
    </location>
</feature>
<comment type="caution">
    <text evidence="27">The sequence shown here is derived from an EMBL/GenBank/DDBJ whole genome shotgun (WGS) entry which is preliminary data.</text>
</comment>
<dbReference type="InterPro" id="IPR001763">
    <property type="entry name" value="Rhodanese-like_dom"/>
</dbReference>
<dbReference type="PANTHER" id="PTHR46208">
    <property type="entry name" value="MITOCHONDRIAL IMPORT RECEPTOR SUBUNIT TOM70"/>
    <property type="match status" value="1"/>
</dbReference>
<evidence type="ECO:0000256" key="10">
    <source>
        <dbReference type="ARBA" id="ARBA00022787"/>
    </source>
</evidence>
<dbReference type="SUPFAM" id="SSF47923">
    <property type="entry name" value="Ypt/Rab-GAP domain of gyp1p"/>
    <property type="match status" value="1"/>
</dbReference>
<evidence type="ECO:0000256" key="22">
    <source>
        <dbReference type="ARBA" id="ARBA00079886"/>
    </source>
</evidence>
<gene>
    <name evidence="27" type="ORF">P4O66_009780</name>
</gene>
<evidence type="ECO:0000256" key="4">
    <source>
        <dbReference type="ARBA" id="ARBA00022473"/>
    </source>
</evidence>
<dbReference type="InterPro" id="IPR019734">
    <property type="entry name" value="TPR_rpt"/>
</dbReference>
<dbReference type="GO" id="GO:0045039">
    <property type="term" value="P:protein insertion into mitochondrial inner membrane"/>
    <property type="evidence" value="ECO:0007669"/>
    <property type="project" value="TreeGrafter"/>
</dbReference>
<evidence type="ECO:0000256" key="24">
    <source>
        <dbReference type="SAM" id="MobiDB-lite"/>
    </source>
</evidence>
<dbReference type="SMART" id="SM00164">
    <property type="entry name" value="TBC"/>
    <property type="match status" value="1"/>
</dbReference>
<evidence type="ECO:0000256" key="5">
    <source>
        <dbReference type="ARBA" id="ARBA00022481"/>
    </source>
</evidence>
<evidence type="ECO:0000259" key="26">
    <source>
        <dbReference type="PROSITE" id="PS50206"/>
    </source>
</evidence>
<keyword evidence="10" id="KW-1000">Mitochondrion outer membrane</keyword>
<dbReference type="Proteomes" id="UP001239994">
    <property type="component" value="Unassembled WGS sequence"/>
</dbReference>
<dbReference type="FunFam" id="1.25.40.10:FF:000141">
    <property type="entry name" value="Mitochondrial import receptor subunit TOM70"/>
    <property type="match status" value="1"/>
</dbReference>
<dbReference type="InterPro" id="IPR045799">
    <property type="entry name" value="TBC1D23_C"/>
</dbReference>
<evidence type="ECO:0000256" key="1">
    <source>
        <dbReference type="ARBA" id="ARBA00004572"/>
    </source>
</evidence>
<dbReference type="InterPro" id="IPR011990">
    <property type="entry name" value="TPR-like_helical_dom_sf"/>
</dbReference>
<evidence type="ECO:0000256" key="18">
    <source>
        <dbReference type="ARBA" id="ARBA00038030"/>
    </source>
</evidence>
<keyword evidence="5" id="KW-0488">Methylation</keyword>
<dbReference type="Gene3D" id="1.10.472.80">
    <property type="entry name" value="Ypt/Rab-GAP domain of gyp1p, domain 3"/>
    <property type="match status" value="1"/>
</dbReference>
<dbReference type="Pfam" id="PF19430">
    <property type="entry name" value="TBC1D23_C"/>
    <property type="match status" value="1"/>
</dbReference>
<dbReference type="FunFam" id="3.40.250.10:FF:000002">
    <property type="entry name" value="TBC1 domain family member 23"/>
    <property type="match status" value="1"/>
</dbReference>
<feature type="non-terminal residue" evidence="27">
    <location>
        <position position="1"/>
    </location>
</feature>
<dbReference type="InterPro" id="IPR036873">
    <property type="entry name" value="Rhodanese-like_dom_sf"/>
</dbReference>
<evidence type="ECO:0000256" key="15">
    <source>
        <dbReference type="ARBA" id="ARBA00023034"/>
    </source>
</evidence>
<feature type="repeat" description="TPR" evidence="23">
    <location>
        <begin position="112"/>
        <end position="145"/>
    </location>
</feature>
<reference evidence="27" key="1">
    <citation type="submission" date="2023-03" db="EMBL/GenBank/DDBJ databases">
        <title>Electrophorus voltai genome.</title>
        <authorList>
            <person name="Bian C."/>
        </authorList>
    </citation>
    <scope>NUCLEOTIDE SEQUENCE</scope>
    <source>
        <strain evidence="27">CB-2022</strain>
        <tissue evidence="27">Muscle</tissue>
    </source>
</reference>
<dbReference type="Pfam" id="PF00581">
    <property type="entry name" value="Rhodanese"/>
    <property type="match status" value="1"/>
</dbReference>
<dbReference type="InterPro" id="IPR000195">
    <property type="entry name" value="Rab-GAP-TBC_dom"/>
</dbReference>
<dbReference type="Pfam" id="PF00566">
    <property type="entry name" value="RabGAP-TBC"/>
    <property type="match status" value="1"/>
</dbReference>
<keyword evidence="7" id="KW-0597">Phosphoprotein</keyword>
<dbReference type="GO" id="GO:0007399">
    <property type="term" value="P:nervous system development"/>
    <property type="evidence" value="ECO:0007669"/>
    <property type="project" value="UniProtKB-ARBA"/>
</dbReference>
<feature type="repeat" description="TPR" evidence="23">
    <location>
        <begin position="474"/>
        <end position="507"/>
    </location>
</feature>
<dbReference type="GO" id="GO:0030150">
    <property type="term" value="P:protein import into mitochondrial matrix"/>
    <property type="evidence" value="ECO:0007669"/>
    <property type="project" value="TreeGrafter"/>
</dbReference>
<dbReference type="FunFam" id="1.10.472.80:FF:000017">
    <property type="entry name" value="TBC1 domain family member 23"/>
    <property type="match status" value="1"/>
</dbReference>
<keyword evidence="14" id="KW-0007">Acetylation</keyword>
<evidence type="ECO:0000256" key="12">
    <source>
        <dbReference type="ARBA" id="ARBA00022843"/>
    </source>
</evidence>
<evidence type="ECO:0000256" key="21">
    <source>
        <dbReference type="ARBA" id="ARBA00079322"/>
    </source>
</evidence>
<dbReference type="SMART" id="SM00028">
    <property type="entry name" value="TPR"/>
    <property type="match status" value="9"/>
</dbReference>
<evidence type="ECO:0000256" key="3">
    <source>
        <dbReference type="ARBA" id="ARBA00014207"/>
    </source>
</evidence>
<sequence>AEGPLVSHSATAARQSLRLLSGLCVYWMMAASKPVDPDSGSALPRWQLALLVGAPLALGIGAAYLWSRSRAKEKRSKGDGERKTPEGSASPVQGQHGATNPEQDDMSPLDRAQAAKNRGNKYFKAGKYEQAIQCYTEAISLCPKEQKSDLSTFYQNRAAAFEQQSKWTEVVEDCSLAVEMNPRYVKALFRRAKAQERLDNKKECLEDVTAVCILEAFQNQQSMLLADKVLKQLGKEKAKEKYKSREPLMPSPQFIKSYFSSFTDDIISQPLQKGEKKDEDKDKEGESAEVTESSGYLKAKQYMEEENYDKIISECTKEIESKGRYSAEALLLRATFYLLIGNATAAQPDLDRVINMQDANVKLRANALIKRGSMYMQQQLPQLSTQDFNMAAEIDCRNADVYHHRGQLKILLDQVEEAVADFDECILLKPDSALAQAQKCFALYRQAYTGNNPSQVQTAMTGFEDVIKKFPKCAEGYALYAQALTDQQQFGKADEMYDKCIELEPDNATTYVHKGLLQLQWKQDLDLGLDLISRAIEIDNKCDFAYETMGTIEVQRGNLDKAIDMFNKAINLAKSEMEMAHLYSLCDAAYAQTEVARNSLLCGTDCLFPLFRSTMAAFSFVGSRGYAAPVEPLCQLDQDLAEALDSAGDDVDSGLDGVIQIQDLSPPQRAKLWMIALNVAGKGDSLSSWDGTLDLSEQALVHNRSQQLIDQLELPVEQGRDLVSDVEAVITFYCKSRNVKFSTDLGWPHLLKPLLGLQLLRCDLYNCFYAIMNKYIPRDCTLSGRPFHLFRLLLQYHEPELCSFLDTKKITPDSYAMSWLGSLFSSHCLPEVTQTLWDVYFRQADPFLIFFLMLVILVNAKDMILTQEGDSKDELIKMLEQSPTSLEAEDIEDLFSLAQYYQSKTPLSLRKENQNLFGSSLVALKEEDMDLSQALCLPVSVPEILQANQLQPEGVRFFVVDCRPAEQYNAGHLSTAFHLDSDLMLHNPAEFALSVKSLLEAQKQSLESGSVASGEHLCFMGSGRDEEDMYMNMVLAHFLQKNKEYVSIAKGGFMALQQHLADINVEGPDNVYVHWIVSTSGSPSSSADGDLNNTGDGKGVKSLVNKMTFALKSKSVNVKEKVISFIENTSTPVDRHVSSSDRVGKPYRGVKPVFSIGDEEEYDTDEIDSSSMSDDDRKEVVNIQTWINKPDVKHHVPCNEVKETGHMFPSHLLITATHMYCLREIASRKGFAYIQSRQALSSVVKITSKKKHPELITFKFGNNNVAGVEIVAVERYLIPNAGDATKAIKQQIMKVLDALESS</sequence>
<evidence type="ECO:0000256" key="7">
    <source>
        <dbReference type="ARBA" id="ARBA00022553"/>
    </source>
</evidence>
<dbReference type="PROSITE" id="PS50206">
    <property type="entry name" value="RHODANESE_3"/>
    <property type="match status" value="1"/>
</dbReference>
<feature type="domain" description="Rhodanese" evidence="26">
    <location>
        <begin position="953"/>
        <end position="1065"/>
    </location>
</feature>
<organism evidence="27 28">
    <name type="scientific">Electrophorus voltai</name>
    <dbReference type="NCBI Taxonomy" id="2609070"/>
    <lineage>
        <taxon>Eukaryota</taxon>
        <taxon>Metazoa</taxon>
        <taxon>Chordata</taxon>
        <taxon>Craniata</taxon>
        <taxon>Vertebrata</taxon>
        <taxon>Euteleostomi</taxon>
        <taxon>Actinopterygii</taxon>
        <taxon>Neopterygii</taxon>
        <taxon>Teleostei</taxon>
        <taxon>Ostariophysi</taxon>
        <taxon>Gymnotiformes</taxon>
        <taxon>Gymnotoidei</taxon>
        <taxon>Gymnotidae</taxon>
        <taxon>Electrophorus</taxon>
    </lineage>
</organism>
<keyword evidence="8" id="KW-0812">Transmembrane</keyword>
<keyword evidence="4" id="KW-0217">Developmental protein</keyword>
<evidence type="ECO:0000256" key="8">
    <source>
        <dbReference type="ARBA" id="ARBA00022692"/>
    </source>
</evidence>
<evidence type="ECO:0000256" key="19">
    <source>
        <dbReference type="ARBA" id="ARBA00068583"/>
    </source>
</evidence>
<evidence type="ECO:0000256" key="17">
    <source>
        <dbReference type="ARBA" id="ARBA00023136"/>
    </source>
</evidence>
<dbReference type="Gene3D" id="1.25.40.10">
    <property type="entry name" value="Tetratricopeptide repeat domain"/>
    <property type="match status" value="2"/>
</dbReference>
<dbReference type="PROSITE" id="PS50005">
    <property type="entry name" value="TPR"/>
    <property type="match status" value="4"/>
</dbReference>
<keyword evidence="16" id="KW-0496">Mitochondrion</keyword>
<keyword evidence="9" id="KW-0677">Repeat</keyword>
<dbReference type="SUPFAM" id="SSF48452">
    <property type="entry name" value="TPR-like"/>
    <property type="match status" value="3"/>
</dbReference>
<evidence type="ECO:0000256" key="23">
    <source>
        <dbReference type="PROSITE-ProRule" id="PRU00339"/>
    </source>
</evidence>
<dbReference type="FunFam" id="1.25.40.10:FF:000071">
    <property type="entry name" value="Putative mitochondrial import receptor subunit TOM70"/>
    <property type="match status" value="1"/>
</dbReference>
<dbReference type="GO" id="GO:0008320">
    <property type="term" value="F:protein transmembrane transporter activity"/>
    <property type="evidence" value="ECO:0007669"/>
    <property type="project" value="TreeGrafter"/>
</dbReference>
<feature type="compositionally biased region" description="Basic and acidic residues" evidence="24">
    <location>
        <begin position="76"/>
        <end position="85"/>
    </location>
</feature>
<keyword evidence="17" id="KW-0472">Membrane</keyword>
<accession>A0AAD8ZE50</accession>
<evidence type="ECO:0000256" key="13">
    <source>
        <dbReference type="ARBA" id="ARBA00022989"/>
    </source>
</evidence>
<evidence type="ECO:0000313" key="28">
    <source>
        <dbReference type="Proteomes" id="UP001239994"/>
    </source>
</evidence>
<keyword evidence="15" id="KW-0333">Golgi apparatus</keyword>
<dbReference type="Pfam" id="PF00515">
    <property type="entry name" value="TPR_1"/>
    <property type="match status" value="1"/>
</dbReference>
<dbReference type="InterPro" id="IPR035969">
    <property type="entry name" value="Rab-GAP_TBC_sf"/>
</dbReference>
<dbReference type="CDD" id="cd20788">
    <property type="entry name" value="TBC1D23_C-like"/>
    <property type="match status" value="1"/>
</dbReference>
<evidence type="ECO:0000259" key="25">
    <source>
        <dbReference type="PROSITE" id="PS50086"/>
    </source>
</evidence>
<feature type="domain" description="Rab-GAP TBC" evidence="25">
    <location>
        <begin position="663"/>
        <end position="844"/>
    </location>
</feature>
<keyword evidence="28" id="KW-1185">Reference proteome</keyword>
<evidence type="ECO:0000313" key="27">
    <source>
        <dbReference type="EMBL" id="KAK1796764.1"/>
    </source>
</evidence>